<dbReference type="PANTHER" id="PTHR43669:SF11">
    <property type="entry name" value="SHORT-CHAIN DEHYDROGENASE_OXIDOREDUCTASE"/>
    <property type="match status" value="1"/>
</dbReference>
<keyword evidence="6" id="KW-1185">Reference proteome</keyword>
<dbReference type="InterPro" id="IPR002347">
    <property type="entry name" value="SDR_fam"/>
</dbReference>
<evidence type="ECO:0008006" key="7">
    <source>
        <dbReference type="Google" id="ProtNLM"/>
    </source>
</evidence>
<evidence type="ECO:0000313" key="6">
    <source>
        <dbReference type="Proteomes" id="UP001578633"/>
    </source>
</evidence>
<dbReference type="GeneID" id="96083894"/>
<proteinExistence type="inferred from homology"/>
<comment type="caution">
    <text evidence="5">The sequence shown here is derived from an EMBL/GenBank/DDBJ whole genome shotgun (WGS) entry which is preliminary data.</text>
</comment>
<dbReference type="Pfam" id="PF00106">
    <property type="entry name" value="adh_short"/>
    <property type="match status" value="1"/>
</dbReference>
<evidence type="ECO:0000313" key="5">
    <source>
        <dbReference type="EMBL" id="KAL1799535.1"/>
    </source>
</evidence>
<dbReference type="Gene3D" id="3.40.50.720">
    <property type="entry name" value="NAD(P)-binding Rossmann-like Domain"/>
    <property type="match status" value="2"/>
</dbReference>
<evidence type="ECO:0000256" key="1">
    <source>
        <dbReference type="ARBA" id="ARBA00006484"/>
    </source>
</evidence>
<feature type="signal peptide" evidence="4">
    <location>
        <begin position="1"/>
        <end position="18"/>
    </location>
</feature>
<dbReference type="PRINTS" id="PR00081">
    <property type="entry name" value="GDHRDH"/>
</dbReference>
<evidence type="ECO:0000256" key="4">
    <source>
        <dbReference type="SAM" id="SignalP"/>
    </source>
</evidence>
<feature type="chain" id="PRO_5045949326" description="NAD(P)-binding protein" evidence="4">
    <location>
        <begin position="19"/>
        <end position="472"/>
    </location>
</feature>
<dbReference type="InterPro" id="IPR020904">
    <property type="entry name" value="Sc_DH/Rdtase_CS"/>
</dbReference>
<comment type="similarity">
    <text evidence="1">Belongs to the short-chain dehydrogenases/reductases (SDR) family.</text>
</comment>
<keyword evidence="2" id="KW-0521">NADP</keyword>
<evidence type="ECO:0000256" key="2">
    <source>
        <dbReference type="ARBA" id="ARBA00022857"/>
    </source>
</evidence>
<accession>A0ABR3UTY1</accession>
<dbReference type="RefSeq" id="XP_069310119.1">
    <property type="nucleotide sequence ID" value="XM_069448862.1"/>
</dbReference>
<keyword evidence="3" id="KW-0560">Oxidoreductase</keyword>
<sequence length="472" mass="52161">MAHKILLFLGAGMNVGTSSLALFRSQGYKIAAVARTIKPNVKAYADMVLTADFSDPRVMEPIFEKVKQELGVPNVVVYNPYSWSLGPVPSNPVSAPLQDFQRDLAINTVSAYAAAQAAVRGFGELPEEVKKTFIYTGNSGPTHITPEFLMLGLGKSSSWYLIQTLVATPSFASKGYRFYYVDERTPDGKAMHHISGPGHAEFFLELAENEGQKEPMATFVLVLGATSGIGWALAEKIVADGKHAIVVGRRQEKLDEFQKKHGSDKVSTVAFDITKLEEIPSFVKDVTSKHPDLDSVFLNSGIQRGFDFSKPETVDLDVLEMEFRTNYLSYMHLTTAFIPFLQKQDKETSLIYTTSGLALLPLPRCPNYCASKAALHHMILVLRHQLANGPGNIKVIEIFPPAVQTELHDAKHQPDIKDGGNIGMPLSEFTDEAWKGLVEGKDQIPVGFVGKAFDAFENKRQEMYKQVFLSQL</sequence>
<reference evidence="5 6" key="1">
    <citation type="submission" date="2024-09" db="EMBL/GenBank/DDBJ databases">
        <title>T2T genomes of carrot and Alternaria dauci and their utility for understanding host-pathogen interaction during carrot leaf blight disease.</title>
        <authorList>
            <person name="Liu W."/>
            <person name="Xu S."/>
            <person name="Ou C."/>
            <person name="Liu X."/>
            <person name="Zhuang F."/>
            <person name="Deng X.W."/>
        </authorList>
    </citation>
    <scope>NUCLEOTIDE SEQUENCE [LARGE SCALE GENOMIC DNA]</scope>
    <source>
        <strain evidence="5 6">A2016</strain>
    </source>
</reference>
<protein>
    <recommendedName>
        <fullName evidence="7">NAD(P)-binding protein</fullName>
    </recommendedName>
</protein>
<evidence type="ECO:0000256" key="3">
    <source>
        <dbReference type="ARBA" id="ARBA00023002"/>
    </source>
</evidence>
<dbReference type="Proteomes" id="UP001578633">
    <property type="component" value="Chromosome 2"/>
</dbReference>
<dbReference type="PROSITE" id="PS00061">
    <property type="entry name" value="ADH_SHORT"/>
    <property type="match status" value="1"/>
</dbReference>
<gene>
    <name evidence="5" type="ORF">ACET3X_003572</name>
</gene>
<keyword evidence="4" id="KW-0732">Signal</keyword>
<dbReference type="SUPFAM" id="SSF51735">
    <property type="entry name" value="NAD(P)-binding Rossmann-fold domains"/>
    <property type="match status" value="2"/>
</dbReference>
<dbReference type="InterPro" id="IPR036291">
    <property type="entry name" value="NAD(P)-bd_dom_sf"/>
</dbReference>
<name>A0ABR3UTY1_9PLEO</name>
<organism evidence="5 6">
    <name type="scientific">Alternaria dauci</name>
    <dbReference type="NCBI Taxonomy" id="48095"/>
    <lineage>
        <taxon>Eukaryota</taxon>
        <taxon>Fungi</taxon>
        <taxon>Dikarya</taxon>
        <taxon>Ascomycota</taxon>
        <taxon>Pezizomycotina</taxon>
        <taxon>Dothideomycetes</taxon>
        <taxon>Pleosporomycetidae</taxon>
        <taxon>Pleosporales</taxon>
        <taxon>Pleosporineae</taxon>
        <taxon>Pleosporaceae</taxon>
        <taxon>Alternaria</taxon>
        <taxon>Alternaria sect. Porri</taxon>
    </lineage>
</organism>
<dbReference type="PANTHER" id="PTHR43669">
    <property type="entry name" value="5-KETO-D-GLUCONATE 5-REDUCTASE"/>
    <property type="match status" value="1"/>
</dbReference>
<dbReference type="EMBL" id="JBHGVX010000002">
    <property type="protein sequence ID" value="KAL1799535.1"/>
    <property type="molecule type" value="Genomic_DNA"/>
</dbReference>